<dbReference type="InterPro" id="IPR053477">
    <property type="entry name" value="tRNA_Cytidine_AcTrnsfr"/>
</dbReference>
<feature type="binding site" evidence="12">
    <location>
        <position position="397"/>
    </location>
    <ligand>
        <name>ATP</name>
        <dbReference type="ChEBI" id="CHEBI:30616"/>
    </ligand>
</feature>
<dbReference type="GO" id="GO:0005737">
    <property type="term" value="C:cytoplasm"/>
    <property type="evidence" value="ECO:0007669"/>
    <property type="project" value="UniProtKB-SubCell"/>
</dbReference>
<comment type="caution">
    <text evidence="12">Lacks conserved residue(s) required for the propagation of feature annotation.</text>
</comment>
<evidence type="ECO:0000256" key="4">
    <source>
        <dbReference type="ARBA" id="ARBA00022694"/>
    </source>
</evidence>
<evidence type="ECO:0000259" key="16">
    <source>
        <dbReference type="Pfam" id="PF13718"/>
    </source>
</evidence>
<evidence type="ECO:0000259" key="14">
    <source>
        <dbReference type="Pfam" id="PF05127"/>
    </source>
</evidence>
<name>M0DL25_HALPD</name>
<feature type="domain" description="TcmA/NAT10 helicase" evidence="14">
    <location>
        <begin position="244"/>
        <end position="415"/>
    </location>
</feature>
<comment type="caution">
    <text evidence="17">The sequence shown here is derived from an EMBL/GenBank/DDBJ whole genome shotgun (WGS) entry which is preliminary data.</text>
</comment>
<evidence type="ECO:0000313" key="17">
    <source>
        <dbReference type="EMBL" id="ELZ34864.1"/>
    </source>
</evidence>
<dbReference type="SUPFAM" id="SSF52540">
    <property type="entry name" value="P-loop containing nucleoside triphosphate hydrolases"/>
    <property type="match status" value="1"/>
</dbReference>
<dbReference type="GO" id="GO:0000049">
    <property type="term" value="F:tRNA binding"/>
    <property type="evidence" value="ECO:0007669"/>
    <property type="project" value="UniProtKB-UniRule"/>
</dbReference>
<keyword evidence="2 12" id="KW-0820">tRNA-binding</keyword>
<dbReference type="Gene3D" id="3.40.50.11040">
    <property type="match status" value="1"/>
</dbReference>
<dbReference type="InterPro" id="IPR027417">
    <property type="entry name" value="P-loop_NTPase"/>
</dbReference>
<comment type="subcellular location">
    <subcellularLocation>
        <location evidence="12">Cytoplasm</location>
    </subcellularLocation>
</comment>
<evidence type="ECO:0000259" key="15">
    <source>
        <dbReference type="Pfam" id="PF08351"/>
    </source>
</evidence>
<evidence type="ECO:0000256" key="12">
    <source>
        <dbReference type="HAMAP-Rule" id="MF_01886"/>
    </source>
</evidence>
<evidence type="ECO:0000256" key="5">
    <source>
        <dbReference type="ARBA" id="ARBA00022741"/>
    </source>
</evidence>
<comment type="catalytic activity">
    <reaction evidence="9">
        <text>a cytidine in tRNA + acetyl-CoA + ATP + H2O = an N(4)-acetylcytidine in tRNA + ADP + phosphate + CoA + H(+)</text>
        <dbReference type="Rhea" id="RHEA:53876"/>
        <dbReference type="Rhea" id="RHEA-COMP:13670"/>
        <dbReference type="Rhea" id="RHEA-COMP:13671"/>
        <dbReference type="ChEBI" id="CHEBI:15377"/>
        <dbReference type="ChEBI" id="CHEBI:15378"/>
        <dbReference type="ChEBI" id="CHEBI:30616"/>
        <dbReference type="ChEBI" id="CHEBI:43474"/>
        <dbReference type="ChEBI" id="CHEBI:57287"/>
        <dbReference type="ChEBI" id="CHEBI:57288"/>
        <dbReference type="ChEBI" id="CHEBI:74900"/>
        <dbReference type="ChEBI" id="CHEBI:82748"/>
        <dbReference type="ChEBI" id="CHEBI:456216"/>
    </reaction>
</comment>
<dbReference type="GO" id="GO:0051392">
    <property type="term" value="F:tRNA cytidine N4-acetyltransferase activity"/>
    <property type="evidence" value="ECO:0007669"/>
    <property type="project" value="UniProtKB-UniRule"/>
</dbReference>
<feature type="domain" description="N-acetyltransferase" evidence="16">
    <location>
        <begin position="567"/>
        <end position="619"/>
    </location>
</feature>
<keyword evidence="6 12" id="KW-0067">ATP-binding</keyword>
<evidence type="ECO:0000256" key="3">
    <source>
        <dbReference type="ARBA" id="ARBA00022679"/>
    </source>
</evidence>
<dbReference type="EMBL" id="AOIV01000003">
    <property type="protein sequence ID" value="ELZ34864.1"/>
    <property type="molecule type" value="Genomic_DNA"/>
</dbReference>
<dbReference type="Gene3D" id="3.40.630.30">
    <property type="match status" value="1"/>
</dbReference>
<evidence type="ECO:0000256" key="6">
    <source>
        <dbReference type="ARBA" id="ARBA00022840"/>
    </source>
</evidence>
<evidence type="ECO:0000313" key="18">
    <source>
        <dbReference type="Proteomes" id="UP000011513"/>
    </source>
</evidence>
<dbReference type="OrthoDB" id="312894at2157"/>
<dbReference type="PANTHER" id="PTHR10925:SF5">
    <property type="entry name" value="RNA CYTIDINE ACETYLTRANSFERASE"/>
    <property type="match status" value="1"/>
</dbReference>
<dbReference type="InterPro" id="IPR016181">
    <property type="entry name" value="Acyl_CoA_acyltransferase"/>
</dbReference>
<evidence type="ECO:0000256" key="7">
    <source>
        <dbReference type="ARBA" id="ARBA00022884"/>
    </source>
</evidence>
<feature type="region of interest" description="Disordered" evidence="13">
    <location>
        <begin position="159"/>
        <end position="214"/>
    </location>
</feature>
<reference evidence="17 18" key="1">
    <citation type="journal article" date="2014" name="PLoS Genet.">
        <title>Phylogenetically driven sequencing of extremely halophilic archaea reveals strategies for static and dynamic osmo-response.</title>
        <authorList>
            <person name="Becker E.A."/>
            <person name="Seitzer P.M."/>
            <person name="Tritt A."/>
            <person name="Larsen D."/>
            <person name="Krusor M."/>
            <person name="Yao A.I."/>
            <person name="Wu D."/>
            <person name="Madern D."/>
            <person name="Eisen J.A."/>
            <person name="Darling A.E."/>
            <person name="Facciotti M.T."/>
        </authorList>
    </citation>
    <scope>NUCLEOTIDE SEQUENCE [LARGE SCALE GENOMIC DNA]</scope>
    <source>
        <strain evidence="17 18">JCM 14848</strain>
    </source>
</reference>
<feature type="binding site" evidence="12">
    <location>
        <begin position="543"/>
        <end position="545"/>
    </location>
    <ligand>
        <name>acetyl-CoA</name>
        <dbReference type="ChEBI" id="CHEBI:57288"/>
    </ligand>
</feature>
<dbReference type="RefSeq" id="WP_008383023.1">
    <property type="nucleotide sequence ID" value="NZ_AOIV01000003.1"/>
</dbReference>
<dbReference type="InterPro" id="IPR007807">
    <property type="entry name" value="TcmA/NAT10_helicase"/>
</dbReference>
<feature type="binding site" evidence="12">
    <location>
        <position position="226"/>
    </location>
    <ligand>
        <name>ATP</name>
        <dbReference type="ChEBI" id="CHEBI:30616"/>
    </ligand>
</feature>
<keyword evidence="1 12" id="KW-0963">Cytoplasm</keyword>
<keyword evidence="4 12" id="KW-0819">tRNA processing</keyword>
<comment type="catalytic activity">
    <reaction evidence="12">
        <text>cytidine(34) in elongator tRNA(Met) + acetyl-CoA + ATP + H2O = N(4)-acetylcytidine(34) in elongator tRNA(Met) + ADP + phosphate + CoA + H(+)</text>
        <dbReference type="Rhea" id="RHEA:43788"/>
        <dbReference type="Rhea" id="RHEA-COMP:10693"/>
        <dbReference type="Rhea" id="RHEA-COMP:10694"/>
        <dbReference type="ChEBI" id="CHEBI:15377"/>
        <dbReference type="ChEBI" id="CHEBI:15378"/>
        <dbReference type="ChEBI" id="CHEBI:30616"/>
        <dbReference type="ChEBI" id="CHEBI:43474"/>
        <dbReference type="ChEBI" id="CHEBI:57287"/>
        <dbReference type="ChEBI" id="CHEBI:57288"/>
        <dbReference type="ChEBI" id="CHEBI:74900"/>
        <dbReference type="ChEBI" id="CHEBI:82748"/>
        <dbReference type="ChEBI" id="CHEBI:456216"/>
        <dbReference type="EC" id="2.3.1.193"/>
    </reaction>
</comment>
<evidence type="ECO:0000256" key="9">
    <source>
        <dbReference type="ARBA" id="ARBA00049883"/>
    </source>
</evidence>
<dbReference type="Pfam" id="PF08351">
    <property type="entry name" value="TmcA_N"/>
    <property type="match status" value="1"/>
</dbReference>
<evidence type="ECO:0000256" key="1">
    <source>
        <dbReference type="ARBA" id="ARBA00022490"/>
    </source>
</evidence>
<dbReference type="AlphaFoldDB" id="M0DL25"/>
<dbReference type="Gene3D" id="3.40.50.300">
    <property type="entry name" value="P-loop containing nucleotide triphosphate hydrolases"/>
    <property type="match status" value="1"/>
</dbReference>
<dbReference type="GO" id="GO:0051391">
    <property type="term" value="P:tRNA acetylation"/>
    <property type="evidence" value="ECO:0007669"/>
    <property type="project" value="UniProtKB-UniRule"/>
</dbReference>
<dbReference type="InterPro" id="IPR032672">
    <property type="entry name" value="TmcA/NAT10/Kre33"/>
</dbReference>
<comment type="similarity">
    <text evidence="12">Belongs to the TmcA family.</text>
</comment>
<feature type="domain" description="N-acetyltransferase" evidence="16">
    <location>
        <begin position="454"/>
        <end position="562"/>
    </location>
</feature>
<evidence type="ECO:0000256" key="2">
    <source>
        <dbReference type="ARBA" id="ARBA00022555"/>
    </source>
</evidence>
<dbReference type="eggNOG" id="arCOG01951">
    <property type="taxonomic scope" value="Archaea"/>
</dbReference>
<dbReference type="GO" id="GO:0005524">
    <property type="term" value="F:ATP binding"/>
    <property type="evidence" value="ECO:0007669"/>
    <property type="project" value="UniProtKB-UniRule"/>
</dbReference>
<dbReference type="HAMAP" id="MF_01886">
    <property type="entry name" value="tRNA_acetyltr_TmcA"/>
    <property type="match status" value="1"/>
</dbReference>
<keyword evidence="18" id="KW-1185">Reference proteome</keyword>
<comment type="catalytic activity">
    <reaction evidence="11">
        <text>a cytidine in mRNA + acetyl-CoA + ATP + H2O = an N(4)-acetylcytidine in mRNA + ADP + phosphate + CoA + H(+)</text>
        <dbReference type="Rhea" id="RHEA:58480"/>
        <dbReference type="Rhea" id="RHEA-COMP:15145"/>
        <dbReference type="Rhea" id="RHEA-COMP:15146"/>
        <dbReference type="ChEBI" id="CHEBI:15377"/>
        <dbReference type="ChEBI" id="CHEBI:15378"/>
        <dbReference type="ChEBI" id="CHEBI:30616"/>
        <dbReference type="ChEBI" id="CHEBI:43474"/>
        <dbReference type="ChEBI" id="CHEBI:57287"/>
        <dbReference type="ChEBI" id="CHEBI:57288"/>
        <dbReference type="ChEBI" id="CHEBI:74900"/>
        <dbReference type="ChEBI" id="CHEBI:82748"/>
        <dbReference type="ChEBI" id="CHEBI:456216"/>
    </reaction>
</comment>
<keyword evidence="5 12" id="KW-0547">Nucleotide-binding</keyword>
<protein>
    <recommendedName>
        <fullName evidence="12">tRNA(Met) cytidine acetyltransferase TmcA</fullName>
        <ecNumber evidence="12">2.3.1.193</ecNumber>
    </recommendedName>
</protein>
<keyword evidence="7 12" id="KW-0694">RNA-binding</keyword>
<dbReference type="GO" id="GO:1990883">
    <property type="term" value="F:18S rRNA cytidine N-acetyltransferase activity"/>
    <property type="evidence" value="ECO:0007669"/>
    <property type="project" value="TreeGrafter"/>
</dbReference>
<keyword evidence="8 12" id="KW-0012">Acyltransferase</keyword>
<gene>
    <name evidence="12" type="primary">tmcA</name>
    <name evidence="17" type="ORF">C474_00847</name>
</gene>
<evidence type="ECO:0000256" key="10">
    <source>
        <dbReference type="ARBA" id="ARBA00049889"/>
    </source>
</evidence>
<evidence type="ECO:0000256" key="13">
    <source>
        <dbReference type="SAM" id="MobiDB-lite"/>
    </source>
</evidence>
<keyword evidence="3 12" id="KW-0808">Transferase</keyword>
<feature type="compositionally biased region" description="Acidic residues" evidence="13">
    <location>
        <begin position="177"/>
        <end position="194"/>
    </location>
</feature>
<evidence type="ECO:0000256" key="11">
    <source>
        <dbReference type="ARBA" id="ARBA00049914"/>
    </source>
</evidence>
<dbReference type="InterPro" id="IPR024914">
    <property type="entry name" value="tRNA_acetyltr_TmcA"/>
</dbReference>
<organism evidence="17 18">
    <name type="scientific">Halogeometricum pallidum JCM 14848</name>
    <dbReference type="NCBI Taxonomy" id="1227487"/>
    <lineage>
        <taxon>Archaea</taxon>
        <taxon>Methanobacteriati</taxon>
        <taxon>Methanobacteriota</taxon>
        <taxon>Stenosarchaea group</taxon>
        <taxon>Halobacteria</taxon>
        <taxon>Halobacteriales</taxon>
        <taxon>Haloferacaceae</taxon>
        <taxon>Halogeometricum</taxon>
    </lineage>
</organism>
<feature type="binding site" evidence="12">
    <location>
        <position position="585"/>
    </location>
    <ligand>
        <name>acetyl-CoA</name>
        <dbReference type="ChEBI" id="CHEBI:57288"/>
    </ligand>
</feature>
<proteinExistence type="inferred from homology"/>
<dbReference type="SUPFAM" id="SSF55729">
    <property type="entry name" value="Acyl-CoA N-acyltransferases (Nat)"/>
    <property type="match status" value="1"/>
</dbReference>
<accession>M0DL25</accession>
<dbReference type="GO" id="GO:1904812">
    <property type="term" value="P:rRNA acetylation involved in maturation of SSU-rRNA"/>
    <property type="evidence" value="ECO:0007669"/>
    <property type="project" value="TreeGrafter"/>
</dbReference>
<dbReference type="InterPro" id="IPR000182">
    <property type="entry name" value="GNAT_dom"/>
</dbReference>
<feature type="domain" description="TmcA/NAT10 N-terminal" evidence="15">
    <location>
        <begin position="8"/>
        <end position="159"/>
    </location>
</feature>
<dbReference type="Pfam" id="PF05127">
    <property type="entry name" value="NAT10_TcmA_helicase"/>
    <property type="match status" value="1"/>
</dbReference>
<dbReference type="Proteomes" id="UP000011513">
    <property type="component" value="Unassembled WGS sequence"/>
</dbReference>
<dbReference type="InterPro" id="IPR013562">
    <property type="entry name" value="TmcA/NAT10_N"/>
</dbReference>
<comment type="catalytic activity">
    <reaction evidence="10">
        <text>a cytidine in RNA + acetyl-CoA + ATP + H2O = an N(4)-acetylcytidine in RNA + ADP + phosphate + CoA + H(+)</text>
        <dbReference type="Rhea" id="RHEA:82211"/>
        <dbReference type="Rhea" id="RHEA-COMP:15704"/>
        <dbReference type="Rhea" id="RHEA-COMP:19834"/>
        <dbReference type="ChEBI" id="CHEBI:15377"/>
        <dbReference type="ChEBI" id="CHEBI:15378"/>
        <dbReference type="ChEBI" id="CHEBI:30616"/>
        <dbReference type="ChEBI" id="CHEBI:43474"/>
        <dbReference type="ChEBI" id="CHEBI:57287"/>
        <dbReference type="ChEBI" id="CHEBI:57288"/>
        <dbReference type="ChEBI" id="CHEBI:74900"/>
        <dbReference type="ChEBI" id="CHEBI:82748"/>
        <dbReference type="ChEBI" id="CHEBI:456216"/>
    </reaction>
</comment>
<sequence length="774" mass="82463">MDIAALARTLRTAARRTNQRRLLVLAGPRDADLDAAFDAVAGADAPDDEVAFVTAREGFRFERVRPKHAGNLLGTTRTVVVCDAHEEFSPNVVGRLAGVVDGGGLFVLLTPPLDSWSETDGSFEESLAVPPFSRADVGGRFRARLAETLRTHPGVAVADLESGTVERDGADGGAAAGDEDVAIGDTDDADDTADADGRGHGRRPPTPPRTHSFPRAAYEACLTADQSRALSTLERLRGDGEAVVVEADRGRGKSSAAGLAAGSLAAAGKDVLVTAPGYGNAREAFVRSSALLAETGSLESHDEEAHVVRAVDSGRVRFAGAPTAATLPEDPDVVLVDEAAALPVRLLSSFLDAPSVGFFTTVHGYEGAGRGFSVRFRDRLAESDLSATDVRMDDPIRYARGDPVESWSFRALLLDARPAVDPLVADATPASTEYRALSKDELAGDDHLLHEAFGLLVLAHYRTEPDDLARLLDAPNLSVRALTHEGHVVSVALLAREGGLDAETRRSMYEGARVRGNMLPDVFTSQLRDEDAAVPVGYRVVRIATHHAARSSGLGSKLLAAIRAEKAAAAEGVDYLGVGYGATPELLDFWADNGYGTVHLSTTRNDTSGEYSALMLDPLTDAGRELRDRHAEWFLGRLSGVLADPLRDADPDVVRAAVRACGAVPPVDLSDREWRIVVGASFGPGMYVTAPDAFRRLALRALNDDDPPCTPGEERLLVRKVLQGRPWPDVADELGYHSPRNAMKALGDAYGSVVERYGADVDAAASERLRFEEK</sequence>
<dbReference type="PATRIC" id="fig|1227487.5.peg.178"/>
<evidence type="ECO:0000256" key="8">
    <source>
        <dbReference type="ARBA" id="ARBA00023315"/>
    </source>
</evidence>
<dbReference type="PANTHER" id="PTHR10925">
    <property type="entry name" value="N-ACETYLTRANSFERASE 10"/>
    <property type="match status" value="1"/>
</dbReference>
<dbReference type="NCBIfam" id="NF041296">
    <property type="entry name" value="RNAactase_tcmA_Halo"/>
    <property type="match status" value="1"/>
</dbReference>
<dbReference type="EC" id="2.3.1.193" evidence="12"/>
<comment type="function">
    <text evidence="12">Catalyzes the formation of N(4)-acetylcytidine (ac(4)C) at the wobble position of tRNA(Met), by using acetyl-CoA as an acetyl donor and ATP (or GTP).</text>
</comment>
<dbReference type="GO" id="GO:0106162">
    <property type="term" value="F:mRNA N-acetyltransferase activity"/>
    <property type="evidence" value="ECO:0007669"/>
    <property type="project" value="RHEA"/>
</dbReference>
<dbReference type="InParanoid" id="M0DL25"/>
<dbReference type="Pfam" id="PF13718">
    <property type="entry name" value="GNAT_acetyltr_2"/>
    <property type="match status" value="2"/>
</dbReference>
<dbReference type="GO" id="GO:0002101">
    <property type="term" value="P:tRNA wobble cytosine modification"/>
    <property type="evidence" value="ECO:0007669"/>
    <property type="project" value="UniProtKB-UniRule"/>
</dbReference>